<accession>A0A5C3LER9</accession>
<organism evidence="2 3">
    <name type="scientific">Crucibulum laeve</name>
    <dbReference type="NCBI Taxonomy" id="68775"/>
    <lineage>
        <taxon>Eukaryota</taxon>
        <taxon>Fungi</taxon>
        <taxon>Dikarya</taxon>
        <taxon>Basidiomycota</taxon>
        <taxon>Agaricomycotina</taxon>
        <taxon>Agaricomycetes</taxon>
        <taxon>Agaricomycetidae</taxon>
        <taxon>Agaricales</taxon>
        <taxon>Agaricineae</taxon>
        <taxon>Nidulariaceae</taxon>
        <taxon>Crucibulum</taxon>
    </lineage>
</organism>
<dbReference type="Proteomes" id="UP000308652">
    <property type="component" value="Unassembled WGS sequence"/>
</dbReference>
<evidence type="ECO:0000313" key="3">
    <source>
        <dbReference type="Proteomes" id="UP000308652"/>
    </source>
</evidence>
<feature type="transmembrane region" description="Helical" evidence="1">
    <location>
        <begin position="31"/>
        <end position="51"/>
    </location>
</feature>
<dbReference type="AlphaFoldDB" id="A0A5C3LER9"/>
<name>A0A5C3LER9_9AGAR</name>
<proteinExistence type="predicted"/>
<keyword evidence="1" id="KW-0812">Transmembrane</keyword>
<evidence type="ECO:0000256" key="1">
    <source>
        <dbReference type="SAM" id="Phobius"/>
    </source>
</evidence>
<reference evidence="2 3" key="1">
    <citation type="journal article" date="2019" name="Nat. Ecol. Evol.">
        <title>Megaphylogeny resolves global patterns of mushroom evolution.</title>
        <authorList>
            <person name="Varga T."/>
            <person name="Krizsan K."/>
            <person name="Foldi C."/>
            <person name="Dima B."/>
            <person name="Sanchez-Garcia M."/>
            <person name="Sanchez-Ramirez S."/>
            <person name="Szollosi G.J."/>
            <person name="Szarkandi J.G."/>
            <person name="Papp V."/>
            <person name="Albert L."/>
            <person name="Andreopoulos W."/>
            <person name="Angelini C."/>
            <person name="Antonin V."/>
            <person name="Barry K.W."/>
            <person name="Bougher N.L."/>
            <person name="Buchanan P."/>
            <person name="Buyck B."/>
            <person name="Bense V."/>
            <person name="Catcheside P."/>
            <person name="Chovatia M."/>
            <person name="Cooper J."/>
            <person name="Damon W."/>
            <person name="Desjardin D."/>
            <person name="Finy P."/>
            <person name="Geml J."/>
            <person name="Haridas S."/>
            <person name="Hughes K."/>
            <person name="Justo A."/>
            <person name="Karasinski D."/>
            <person name="Kautmanova I."/>
            <person name="Kiss B."/>
            <person name="Kocsube S."/>
            <person name="Kotiranta H."/>
            <person name="LaButti K.M."/>
            <person name="Lechner B.E."/>
            <person name="Liimatainen K."/>
            <person name="Lipzen A."/>
            <person name="Lukacs Z."/>
            <person name="Mihaltcheva S."/>
            <person name="Morgado L.N."/>
            <person name="Niskanen T."/>
            <person name="Noordeloos M.E."/>
            <person name="Ohm R.A."/>
            <person name="Ortiz-Santana B."/>
            <person name="Ovrebo C."/>
            <person name="Racz N."/>
            <person name="Riley R."/>
            <person name="Savchenko A."/>
            <person name="Shiryaev A."/>
            <person name="Soop K."/>
            <person name="Spirin V."/>
            <person name="Szebenyi C."/>
            <person name="Tomsovsky M."/>
            <person name="Tulloss R.E."/>
            <person name="Uehling J."/>
            <person name="Grigoriev I.V."/>
            <person name="Vagvolgyi C."/>
            <person name="Papp T."/>
            <person name="Martin F.M."/>
            <person name="Miettinen O."/>
            <person name="Hibbett D.S."/>
            <person name="Nagy L.G."/>
        </authorList>
    </citation>
    <scope>NUCLEOTIDE SEQUENCE [LARGE SCALE GENOMIC DNA]</scope>
    <source>
        <strain evidence="2 3">CBS 166.37</strain>
    </source>
</reference>
<keyword evidence="1" id="KW-1133">Transmembrane helix</keyword>
<dbReference type="EMBL" id="ML213806">
    <property type="protein sequence ID" value="TFK31250.1"/>
    <property type="molecule type" value="Genomic_DNA"/>
</dbReference>
<gene>
    <name evidence="2" type="ORF">BDQ12DRAFT_672009</name>
</gene>
<keyword evidence="1" id="KW-0472">Membrane</keyword>
<evidence type="ECO:0000313" key="2">
    <source>
        <dbReference type="EMBL" id="TFK31250.1"/>
    </source>
</evidence>
<sequence>MAYVDDLVRRVGGSVVYVDDMVRQVDIVSSSAPGGLAMLALTLLLLVVLAYSHTLRVPPYMGLPVSLASHADLLIIASGLGLVVDVIESSNDRWAVVVEKKNGGGSREEEQQQQWQ</sequence>
<protein>
    <submittedName>
        <fullName evidence="2">Uncharacterized protein</fullName>
    </submittedName>
</protein>
<keyword evidence="3" id="KW-1185">Reference proteome</keyword>
<feature type="transmembrane region" description="Helical" evidence="1">
    <location>
        <begin position="63"/>
        <end position="84"/>
    </location>
</feature>